<evidence type="ECO:0000256" key="1">
    <source>
        <dbReference type="SAM" id="Phobius"/>
    </source>
</evidence>
<evidence type="ECO:0000313" key="3">
    <source>
        <dbReference type="Proteomes" id="UP001519362"/>
    </source>
</evidence>
<gene>
    <name evidence="2" type="ORF">JOF34_001543</name>
</gene>
<protein>
    <recommendedName>
        <fullName evidence="4">DUF3137 domain-containing protein</fullName>
    </recommendedName>
</protein>
<keyword evidence="1" id="KW-0812">Transmembrane</keyword>
<feature type="transmembrane region" description="Helical" evidence="1">
    <location>
        <begin position="363"/>
        <end position="380"/>
    </location>
</feature>
<organism evidence="2 3">
    <name type="scientific">Microbacterium amylolyticum</name>
    <dbReference type="NCBI Taxonomy" id="936337"/>
    <lineage>
        <taxon>Bacteria</taxon>
        <taxon>Bacillati</taxon>
        <taxon>Actinomycetota</taxon>
        <taxon>Actinomycetes</taxon>
        <taxon>Micrococcales</taxon>
        <taxon>Microbacteriaceae</taxon>
        <taxon>Microbacterium</taxon>
    </lineage>
</organism>
<accession>A0ABS4ZI58</accession>
<evidence type="ECO:0000313" key="2">
    <source>
        <dbReference type="EMBL" id="MBP2436957.1"/>
    </source>
</evidence>
<feature type="transmembrane region" description="Helical" evidence="1">
    <location>
        <begin position="50"/>
        <end position="73"/>
    </location>
</feature>
<dbReference type="RefSeq" id="WP_165135117.1">
    <property type="nucleotide sequence ID" value="NZ_CP049253.1"/>
</dbReference>
<keyword evidence="1" id="KW-0472">Membrane</keyword>
<reference evidence="2 3" key="1">
    <citation type="submission" date="2021-03" db="EMBL/GenBank/DDBJ databases">
        <title>Sequencing the genomes of 1000 actinobacteria strains.</title>
        <authorList>
            <person name="Klenk H.-P."/>
        </authorList>
    </citation>
    <scope>NUCLEOTIDE SEQUENCE [LARGE SCALE GENOMIC DNA]</scope>
    <source>
        <strain evidence="2 3">DSM 24221</strain>
    </source>
</reference>
<dbReference type="EMBL" id="JAGIOL010000001">
    <property type="protein sequence ID" value="MBP2436957.1"/>
    <property type="molecule type" value="Genomic_DNA"/>
</dbReference>
<keyword evidence="1" id="KW-1133">Transmembrane helix</keyword>
<proteinExistence type="predicted"/>
<dbReference type="Proteomes" id="UP001519362">
    <property type="component" value="Unassembled WGS sequence"/>
</dbReference>
<evidence type="ECO:0008006" key="4">
    <source>
        <dbReference type="Google" id="ProtNLM"/>
    </source>
</evidence>
<comment type="caution">
    <text evidence="2">The sequence shown here is derived from an EMBL/GenBank/DDBJ whole genome shotgun (WGS) entry which is preliminary data.</text>
</comment>
<feature type="transmembrane region" description="Helical" evidence="1">
    <location>
        <begin position="85"/>
        <end position="109"/>
    </location>
</feature>
<keyword evidence="3" id="KW-1185">Reference proteome</keyword>
<name>A0ABS4ZI58_9MICO</name>
<sequence length="384" mass="42197">MVPTQPTYRFDPTALTGPVDAQAKQAFAERMKALRQSEASAGSGGTMSRVLGGVIFTIMGSIFAIVGITMIGVGMASGGLFPSMTIAFIPILFAFVGIVFASVGILILVRGESTTGYRLDAFARANGMHYHPGRRAPNLPGMIFHIGSSRASRHLVYGDQPRFVEFGNYQYTTGSGKNRTTHTWGYIAVKLDTPLPHIVLDAESNNGLFRSSLPIGFRKDQRLDLEGDFNTHFSLYCPGGYETDALYLFTPDVMQRFLDSAAQLDVEIVDDWLFFYSRRNLVTLDADQWAWTFSVVGAMLDKLAQWGRWRDERLRAAGVPAGAGGPTPVSPDHVEHSAIQSPEALRPPHGVAHEGRRLQRTRFSWSIGIGIAAIIVYQVIRNIL</sequence>